<evidence type="ECO:0000256" key="3">
    <source>
        <dbReference type="SAM" id="MobiDB-lite"/>
    </source>
</evidence>
<evidence type="ECO:0000256" key="1">
    <source>
        <dbReference type="ARBA" id="ARBA00022676"/>
    </source>
</evidence>
<keyword evidence="1" id="KW-0328">Glycosyltransferase</keyword>
<gene>
    <name evidence="5" type="ORF">SVIO_017240</name>
</gene>
<dbReference type="Pfam" id="PF13439">
    <property type="entry name" value="Glyco_transf_4"/>
    <property type="match status" value="1"/>
</dbReference>
<dbReference type="Gene3D" id="3.40.50.2000">
    <property type="entry name" value="Glycogen Phosphorylase B"/>
    <property type="match status" value="1"/>
</dbReference>
<dbReference type="EMBL" id="BJHW01000001">
    <property type="protein sequence ID" value="GDY51101.1"/>
    <property type="molecule type" value="Genomic_DNA"/>
</dbReference>
<keyword evidence="2" id="KW-0808">Transferase</keyword>
<keyword evidence="6" id="KW-1185">Reference proteome</keyword>
<organism evidence="5 6">
    <name type="scientific">Streptomyces violaceusniger</name>
    <dbReference type="NCBI Taxonomy" id="68280"/>
    <lineage>
        <taxon>Bacteria</taxon>
        <taxon>Bacillati</taxon>
        <taxon>Actinomycetota</taxon>
        <taxon>Actinomycetes</taxon>
        <taxon>Kitasatosporales</taxon>
        <taxon>Streptomycetaceae</taxon>
        <taxon>Streptomyces</taxon>
        <taxon>Streptomyces violaceusniger group</taxon>
    </lineage>
</organism>
<accession>A0A4D4KP49</accession>
<evidence type="ECO:0000256" key="2">
    <source>
        <dbReference type="ARBA" id="ARBA00022679"/>
    </source>
</evidence>
<proteinExistence type="predicted"/>
<reference evidence="5 6" key="1">
    <citation type="journal article" date="2020" name="Int. J. Syst. Evol. Microbiol.">
        <title>Reclassification of Streptomyces castelarensis and Streptomyces sporoclivatus as later heterotypic synonyms of Streptomyces antimycoticus.</title>
        <authorList>
            <person name="Komaki H."/>
            <person name="Tamura T."/>
        </authorList>
    </citation>
    <scope>NUCLEOTIDE SEQUENCE [LARGE SCALE GENOMIC DNA]</scope>
    <source>
        <strain evidence="5 6">NBRC 13459</strain>
    </source>
</reference>
<dbReference type="Proteomes" id="UP000301309">
    <property type="component" value="Unassembled WGS sequence"/>
</dbReference>
<sequence>MRRFGAYLESEWRGAPPDLVHSHFWMSGVASLQATRALGLPLAHTYHALGSVKRRHQKDADPSPADRIPWETAVGERCDRIVATCRDEVGELTAMGLDPERITVVPCGVDPRLFTPAGPAAPARPAGPCSPKSDGSYRARGPPSPSPRSPCCRTPNSSSPEGRRPPS</sequence>
<feature type="compositionally biased region" description="Low complexity" evidence="3">
    <location>
        <begin position="116"/>
        <end position="127"/>
    </location>
</feature>
<feature type="region of interest" description="Disordered" evidence="3">
    <location>
        <begin position="116"/>
        <end position="167"/>
    </location>
</feature>
<feature type="domain" description="Glycosyltransferase subfamily 4-like N-terminal" evidence="4">
    <location>
        <begin position="3"/>
        <end position="111"/>
    </location>
</feature>
<name>A0A4D4KP49_STRVO</name>
<evidence type="ECO:0000313" key="5">
    <source>
        <dbReference type="EMBL" id="GDY51101.1"/>
    </source>
</evidence>
<dbReference type="SUPFAM" id="SSF53756">
    <property type="entry name" value="UDP-Glycosyltransferase/glycogen phosphorylase"/>
    <property type="match status" value="1"/>
</dbReference>
<comment type="caution">
    <text evidence="5">The sequence shown here is derived from an EMBL/GenBank/DDBJ whole genome shotgun (WGS) entry which is preliminary data.</text>
</comment>
<evidence type="ECO:0000313" key="6">
    <source>
        <dbReference type="Proteomes" id="UP000301309"/>
    </source>
</evidence>
<dbReference type="GO" id="GO:0016757">
    <property type="term" value="F:glycosyltransferase activity"/>
    <property type="evidence" value="ECO:0007669"/>
    <property type="project" value="UniProtKB-KW"/>
</dbReference>
<feature type="compositionally biased region" description="Low complexity" evidence="3">
    <location>
        <begin position="149"/>
        <end position="160"/>
    </location>
</feature>
<evidence type="ECO:0000259" key="4">
    <source>
        <dbReference type="Pfam" id="PF13439"/>
    </source>
</evidence>
<protein>
    <recommendedName>
        <fullName evidence="4">Glycosyltransferase subfamily 4-like N-terminal domain-containing protein</fullName>
    </recommendedName>
</protein>
<dbReference type="AlphaFoldDB" id="A0A4D4KP49"/>
<dbReference type="InterPro" id="IPR028098">
    <property type="entry name" value="Glyco_trans_4-like_N"/>
</dbReference>